<feature type="region of interest" description="Disordered" evidence="1">
    <location>
        <begin position="42"/>
        <end position="81"/>
    </location>
</feature>
<proteinExistence type="predicted"/>
<dbReference type="AlphaFoldDB" id="A0A8H7QW51"/>
<gene>
    <name evidence="2" type="ORF">INT45_004554</name>
</gene>
<evidence type="ECO:0000313" key="2">
    <source>
        <dbReference type="EMBL" id="KAG2199862.1"/>
    </source>
</evidence>
<feature type="non-terminal residue" evidence="2">
    <location>
        <position position="1"/>
    </location>
</feature>
<dbReference type="EMBL" id="JAEPRB010001973">
    <property type="protein sequence ID" value="KAG2199862.1"/>
    <property type="molecule type" value="Genomic_DNA"/>
</dbReference>
<organism evidence="2 3">
    <name type="scientific">Circinella minor</name>
    <dbReference type="NCBI Taxonomy" id="1195481"/>
    <lineage>
        <taxon>Eukaryota</taxon>
        <taxon>Fungi</taxon>
        <taxon>Fungi incertae sedis</taxon>
        <taxon>Mucoromycota</taxon>
        <taxon>Mucoromycotina</taxon>
        <taxon>Mucoromycetes</taxon>
        <taxon>Mucorales</taxon>
        <taxon>Lichtheimiaceae</taxon>
        <taxon>Circinella</taxon>
    </lineage>
</organism>
<name>A0A8H7QW51_9FUNG</name>
<sequence>MGKRFGKCEYCGDCYERKDEQLHRLTCKRNKNALSVENAKTHIQQRKKVKRAVSSVPENSGSVKSMHGTEAHGSDENIDYI</sequence>
<dbReference type="OrthoDB" id="10587230at2759"/>
<evidence type="ECO:0000256" key="1">
    <source>
        <dbReference type="SAM" id="MobiDB-lite"/>
    </source>
</evidence>
<accession>A0A8H7QW51</accession>
<reference evidence="2 3" key="1">
    <citation type="submission" date="2020-12" db="EMBL/GenBank/DDBJ databases">
        <title>Metabolic potential, ecology and presence of endohyphal bacteria is reflected in genomic diversity of Mucoromycotina.</title>
        <authorList>
            <person name="Muszewska A."/>
            <person name="Okrasinska A."/>
            <person name="Steczkiewicz K."/>
            <person name="Drgas O."/>
            <person name="Orlowska M."/>
            <person name="Perlinska-Lenart U."/>
            <person name="Aleksandrzak-Piekarczyk T."/>
            <person name="Szatraj K."/>
            <person name="Zielenkiewicz U."/>
            <person name="Pilsyk S."/>
            <person name="Malc E."/>
            <person name="Mieczkowski P."/>
            <person name="Kruszewska J.S."/>
            <person name="Biernat P."/>
            <person name="Pawlowska J."/>
        </authorList>
    </citation>
    <scope>NUCLEOTIDE SEQUENCE [LARGE SCALE GENOMIC DNA]</scope>
    <source>
        <strain evidence="2 3">CBS 142.35</strain>
    </source>
</reference>
<keyword evidence="3" id="KW-1185">Reference proteome</keyword>
<evidence type="ECO:0000313" key="3">
    <source>
        <dbReference type="Proteomes" id="UP000646827"/>
    </source>
</evidence>
<protein>
    <submittedName>
        <fullName evidence="2">Uncharacterized protein</fullName>
    </submittedName>
</protein>
<dbReference type="Proteomes" id="UP000646827">
    <property type="component" value="Unassembled WGS sequence"/>
</dbReference>
<comment type="caution">
    <text evidence="2">The sequence shown here is derived from an EMBL/GenBank/DDBJ whole genome shotgun (WGS) entry which is preliminary data.</text>
</comment>